<reference evidence="1" key="1">
    <citation type="submission" date="2014-09" db="EMBL/GenBank/DDBJ databases">
        <authorList>
            <person name="Magalhaes I.L.F."/>
            <person name="Oliveira U."/>
            <person name="Santos F.R."/>
            <person name="Vidigal T.H.D.A."/>
            <person name="Brescovit A.D."/>
            <person name="Santos A.J."/>
        </authorList>
    </citation>
    <scope>NUCLEOTIDE SEQUENCE</scope>
    <source>
        <tissue evidence="1">Shoot tissue taken approximately 20 cm above the soil surface</tissue>
    </source>
</reference>
<proteinExistence type="predicted"/>
<accession>A0A0A9EE38</accession>
<reference evidence="1" key="2">
    <citation type="journal article" date="2015" name="Data Brief">
        <title>Shoot transcriptome of the giant reed, Arundo donax.</title>
        <authorList>
            <person name="Barrero R.A."/>
            <person name="Guerrero F.D."/>
            <person name="Moolhuijzen P."/>
            <person name="Goolsby J.A."/>
            <person name="Tidwell J."/>
            <person name="Bellgard S.E."/>
            <person name="Bellgard M.I."/>
        </authorList>
    </citation>
    <scope>NUCLEOTIDE SEQUENCE</scope>
    <source>
        <tissue evidence="1">Shoot tissue taken approximately 20 cm above the soil surface</tissue>
    </source>
</reference>
<evidence type="ECO:0000313" key="1">
    <source>
        <dbReference type="EMBL" id="JAD94302.1"/>
    </source>
</evidence>
<organism evidence="1">
    <name type="scientific">Arundo donax</name>
    <name type="common">Giant reed</name>
    <name type="synonym">Donax arundinaceus</name>
    <dbReference type="NCBI Taxonomy" id="35708"/>
    <lineage>
        <taxon>Eukaryota</taxon>
        <taxon>Viridiplantae</taxon>
        <taxon>Streptophyta</taxon>
        <taxon>Embryophyta</taxon>
        <taxon>Tracheophyta</taxon>
        <taxon>Spermatophyta</taxon>
        <taxon>Magnoliopsida</taxon>
        <taxon>Liliopsida</taxon>
        <taxon>Poales</taxon>
        <taxon>Poaceae</taxon>
        <taxon>PACMAD clade</taxon>
        <taxon>Arundinoideae</taxon>
        <taxon>Arundineae</taxon>
        <taxon>Arundo</taxon>
    </lineage>
</organism>
<dbReference type="AlphaFoldDB" id="A0A0A9EE38"/>
<name>A0A0A9EE38_ARUDO</name>
<dbReference type="EMBL" id="GBRH01203593">
    <property type="protein sequence ID" value="JAD94302.1"/>
    <property type="molecule type" value="Transcribed_RNA"/>
</dbReference>
<protein>
    <submittedName>
        <fullName evidence="1">Uncharacterized protein</fullName>
    </submittedName>
</protein>
<sequence length="103" mass="11210">MRPLAVLVVLVDDATLEILCGFSTTFPFVTTAGLTLLHRMLFEAGLASPSGSVPSGSSLCTRTFAHWHHSPVCILEYCHGIVLSKSLLSFWICIFQNPSFISP</sequence>